<gene>
    <name evidence="1" type="ORF">OUZ56_029726</name>
</gene>
<sequence length="217" mass="23956">MASVDSGVASSNSEEHCEEINIEEDAAAGISSANANRCKKASAGEQSAMESRRKDATPYCVYVPPTYFQKEAGRQSSNVDGKQLIMSTIDKHLVNFNNSPSTITPITQSQLDDHIMDYIIQDTLPLSGVEKGGFVKLMSGLVGTLQLKKRKYFTEKLKQKFSNTKTALIMALKNALYRVCVTITDNGSNFLKAFRVFGPTTNEQELSENSEDCEEEF</sequence>
<comment type="caution">
    <text evidence="1">The sequence shown here is derived from an EMBL/GenBank/DDBJ whole genome shotgun (WGS) entry which is preliminary data.</text>
</comment>
<evidence type="ECO:0000313" key="1">
    <source>
        <dbReference type="EMBL" id="KAK4037695.1"/>
    </source>
</evidence>
<dbReference type="Proteomes" id="UP001234178">
    <property type="component" value="Unassembled WGS sequence"/>
</dbReference>
<dbReference type="EMBL" id="JAOYFB010000040">
    <property type="protein sequence ID" value="KAK4037695.1"/>
    <property type="molecule type" value="Genomic_DNA"/>
</dbReference>
<protein>
    <submittedName>
        <fullName evidence="1">Uncharacterized protein</fullName>
    </submittedName>
</protein>
<dbReference type="PANTHER" id="PTHR47501">
    <property type="entry name" value="TRANSPOSASE-RELATED"/>
    <property type="match status" value="1"/>
</dbReference>
<proteinExistence type="predicted"/>
<evidence type="ECO:0000313" key="2">
    <source>
        <dbReference type="Proteomes" id="UP001234178"/>
    </source>
</evidence>
<organism evidence="1 2">
    <name type="scientific">Daphnia magna</name>
    <dbReference type="NCBI Taxonomy" id="35525"/>
    <lineage>
        <taxon>Eukaryota</taxon>
        <taxon>Metazoa</taxon>
        <taxon>Ecdysozoa</taxon>
        <taxon>Arthropoda</taxon>
        <taxon>Crustacea</taxon>
        <taxon>Branchiopoda</taxon>
        <taxon>Diplostraca</taxon>
        <taxon>Cladocera</taxon>
        <taxon>Anomopoda</taxon>
        <taxon>Daphniidae</taxon>
        <taxon>Daphnia</taxon>
    </lineage>
</organism>
<keyword evidence="2" id="KW-1185">Reference proteome</keyword>
<reference evidence="1 2" key="1">
    <citation type="journal article" date="2023" name="Nucleic Acids Res.">
        <title>The hologenome of Daphnia magna reveals possible DNA methylation and microbiome-mediated evolution of the host genome.</title>
        <authorList>
            <person name="Chaturvedi A."/>
            <person name="Li X."/>
            <person name="Dhandapani V."/>
            <person name="Marshall H."/>
            <person name="Kissane S."/>
            <person name="Cuenca-Cambronero M."/>
            <person name="Asole G."/>
            <person name="Calvet F."/>
            <person name="Ruiz-Romero M."/>
            <person name="Marangio P."/>
            <person name="Guigo R."/>
            <person name="Rago D."/>
            <person name="Mirbahai L."/>
            <person name="Eastwood N."/>
            <person name="Colbourne J.K."/>
            <person name="Zhou J."/>
            <person name="Mallon E."/>
            <person name="Orsini L."/>
        </authorList>
    </citation>
    <scope>NUCLEOTIDE SEQUENCE [LARGE SCALE GENOMIC DNA]</scope>
    <source>
        <strain evidence="1">LRV0_1</strain>
    </source>
</reference>
<accession>A0ABR0B7N2</accession>
<name>A0ABR0B7N2_9CRUS</name>
<dbReference type="SUPFAM" id="SSF140996">
    <property type="entry name" value="Hermes dimerisation domain"/>
    <property type="match status" value="1"/>
</dbReference>